<dbReference type="AlphaFoldDB" id="A0AAV5IFV8"/>
<evidence type="ECO:0008006" key="4">
    <source>
        <dbReference type="Google" id="ProtNLM"/>
    </source>
</evidence>
<comment type="caution">
    <text evidence="2">The sequence shown here is derived from an EMBL/GenBank/DDBJ whole genome shotgun (WGS) entry which is preliminary data.</text>
</comment>
<accession>A0AAV5IFV8</accession>
<feature type="signal peptide" evidence="1">
    <location>
        <begin position="1"/>
        <end position="19"/>
    </location>
</feature>
<organism evidence="2 3">
    <name type="scientific">Rubroshorea leprosula</name>
    <dbReference type="NCBI Taxonomy" id="152421"/>
    <lineage>
        <taxon>Eukaryota</taxon>
        <taxon>Viridiplantae</taxon>
        <taxon>Streptophyta</taxon>
        <taxon>Embryophyta</taxon>
        <taxon>Tracheophyta</taxon>
        <taxon>Spermatophyta</taxon>
        <taxon>Magnoliopsida</taxon>
        <taxon>eudicotyledons</taxon>
        <taxon>Gunneridae</taxon>
        <taxon>Pentapetalae</taxon>
        <taxon>rosids</taxon>
        <taxon>malvids</taxon>
        <taxon>Malvales</taxon>
        <taxon>Dipterocarpaceae</taxon>
        <taxon>Rubroshorea</taxon>
    </lineage>
</organism>
<dbReference type="EMBL" id="BPVZ01000009">
    <property type="protein sequence ID" value="GKU96069.1"/>
    <property type="molecule type" value="Genomic_DNA"/>
</dbReference>
<gene>
    <name evidence="2" type="ORF">SLEP1_g9349</name>
</gene>
<evidence type="ECO:0000313" key="3">
    <source>
        <dbReference type="Proteomes" id="UP001054252"/>
    </source>
</evidence>
<evidence type="ECO:0000313" key="2">
    <source>
        <dbReference type="EMBL" id="GKU96069.1"/>
    </source>
</evidence>
<proteinExistence type="predicted"/>
<reference evidence="2 3" key="1">
    <citation type="journal article" date="2021" name="Commun. Biol.">
        <title>The genome of Shorea leprosula (Dipterocarpaceae) highlights the ecological relevance of drought in aseasonal tropical rainforests.</title>
        <authorList>
            <person name="Ng K.K.S."/>
            <person name="Kobayashi M.J."/>
            <person name="Fawcett J.A."/>
            <person name="Hatakeyama M."/>
            <person name="Paape T."/>
            <person name="Ng C.H."/>
            <person name="Ang C.C."/>
            <person name="Tnah L.H."/>
            <person name="Lee C.T."/>
            <person name="Nishiyama T."/>
            <person name="Sese J."/>
            <person name="O'Brien M.J."/>
            <person name="Copetti D."/>
            <person name="Mohd Noor M.I."/>
            <person name="Ong R.C."/>
            <person name="Putra M."/>
            <person name="Sireger I.Z."/>
            <person name="Indrioko S."/>
            <person name="Kosugi Y."/>
            <person name="Izuno A."/>
            <person name="Isagi Y."/>
            <person name="Lee S.L."/>
            <person name="Shimizu K.K."/>
        </authorList>
    </citation>
    <scope>NUCLEOTIDE SEQUENCE [LARGE SCALE GENOMIC DNA]</scope>
    <source>
        <strain evidence="2">214</strain>
    </source>
</reference>
<protein>
    <recommendedName>
        <fullName evidence="4">Defensin</fullName>
    </recommendedName>
</protein>
<name>A0AAV5IFV8_9ROSI</name>
<keyword evidence="1" id="KW-0732">Signal</keyword>
<dbReference type="Proteomes" id="UP001054252">
    <property type="component" value="Unassembled WGS sequence"/>
</dbReference>
<keyword evidence="3" id="KW-1185">Reference proteome</keyword>
<dbReference type="PROSITE" id="PS51257">
    <property type="entry name" value="PROKAR_LIPOPROTEIN"/>
    <property type="match status" value="1"/>
</dbReference>
<feature type="chain" id="PRO_5044011431" description="Defensin" evidence="1">
    <location>
        <begin position="20"/>
        <end position="73"/>
    </location>
</feature>
<evidence type="ECO:0000256" key="1">
    <source>
        <dbReference type="SAM" id="SignalP"/>
    </source>
</evidence>
<sequence length="73" mass="7617">MRTFSTFVLLVIVLLAACGNGPVVVSAKTCEEKLLTTPDCTGALCTGQCKNIHGDGAVGKCNLSVECYCTFPC</sequence>